<evidence type="ECO:0008006" key="4">
    <source>
        <dbReference type="Google" id="ProtNLM"/>
    </source>
</evidence>
<feature type="signal peptide" evidence="1">
    <location>
        <begin position="1"/>
        <end position="27"/>
    </location>
</feature>
<reference evidence="2" key="2">
    <citation type="submission" date="2020-09" db="EMBL/GenBank/DDBJ databases">
        <authorList>
            <person name="Sun Q."/>
            <person name="Kim S."/>
        </authorList>
    </citation>
    <scope>NUCLEOTIDE SEQUENCE</scope>
    <source>
        <strain evidence="2">KCTC 42590</strain>
    </source>
</reference>
<feature type="chain" id="PRO_5036765495" description="Solute-binding protein family 3/N-terminal domain-containing protein" evidence="1">
    <location>
        <begin position="28"/>
        <end position="240"/>
    </location>
</feature>
<accession>A0A919AQ48</accession>
<protein>
    <recommendedName>
        <fullName evidence="4">Solute-binding protein family 3/N-terminal domain-containing protein</fullName>
    </recommendedName>
</protein>
<name>A0A919AQ48_9PROT</name>
<dbReference type="SUPFAM" id="SSF53850">
    <property type="entry name" value="Periplasmic binding protein-like II"/>
    <property type="match status" value="1"/>
</dbReference>
<keyword evidence="1" id="KW-0732">Signal</keyword>
<dbReference type="RefSeq" id="WP_191250773.1">
    <property type="nucleotide sequence ID" value="NZ_BNCI01000001.1"/>
</dbReference>
<dbReference type="EMBL" id="BNCI01000001">
    <property type="protein sequence ID" value="GHF18817.1"/>
    <property type="molecule type" value="Genomic_DNA"/>
</dbReference>
<gene>
    <name evidence="2" type="ORF">GCM10017044_11700</name>
</gene>
<sequence length="240" mass="27232">MRISKYWAALRIALGLACLLPAVIALEAVQSSDSTVRVFTHGEGTYAQPDETGKLAGPGMDVLRCAMDRLKRAYEVKTVAMVRVDRMIEDGLIDIWFPSYNKGEIDRHRKIIGVLGELRINWILRQNMDMDPFSKMFKDTAKVTAFPGSTPERMLQRNGYRYIQGTDDTDRMFLMLYGGKVDAILSADFRAFLSPRFKDAVKDVRVIEYARYPAGFELFSPFIDKEPEFEKAFATALDGC</sequence>
<comment type="caution">
    <text evidence="2">The sequence shown here is derived from an EMBL/GenBank/DDBJ whole genome shotgun (WGS) entry which is preliminary data.</text>
</comment>
<organism evidence="2 3">
    <name type="scientific">Kordiimonas sediminis</name>
    <dbReference type="NCBI Taxonomy" id="1735581"/>
    <lineage>
        <taxon>Bacteria</taxon>
        <taxon>Pseudomonadati</taxon>
        <taxon>Pseudomonadota</taxon>
        <taxon>Alphaproteobacteria</taxon>
        <taxon>Kordiimonadales</taxon>
        <taxon>Kordiimonadaceae</taxon>
        <taxon>Kordiimonas</taxon>
    </lineage>
</organism>
<keyword evidence="3" id="KW-1185">Reference proteome</keyword>
<dbReference type="Proteomes" id="UP000630923">
    <property type="component" value="Unassembled WGS sequence"/>
</dbReference>
<evidence type="ECO:0000256" key="1">
    <source>
        <dbReference type="SAM" id="SignalP"/>
    </source>
</evidence>
<dbReference type="AlphaFoldDB" id="A0A919AQ48"/>
<evidence type="ECO:0000313" key="2">
    <source>
        <dbReference type="EMBL" id="GHF18817.1"/>
    </source>
</evidence>
<evidence type="ECO:0000313" key="3">
    <source>
        <dbReference type="Proteomes" id="UP000630923"/>
    </source>
</evidence>
<proteinExistence type="predicted"/>
<reference evidence="2" key="1">
    <citation type="journal article" date="2014" name="Int. J. Syst. Evol. Microbiol.">
        <title>Complete genome sequence of Corynebacterium casei LMG S-19264T (=DSM 44701T), isolated from a smear-ripened cheese.</title>
        <authorList>
            <consortium name="US DOE Joint Genome Institute (JGI-PGF)"/>
            <person name="Walter F."/>
            <person name="Albersmeier A."/>
            <person name="Kalinowski J."/>
            <person name="Ruckert C."/>
        </authorList>
    </citation>
    <scope>NUCLEOTIDE SEQUENCE</scope>
    <source>
        <strain evidence="2">KCTC 42590</strain>
    </source>
</reference>